<dbReference type="PANTHER" id="PTHR25465">
    <property type="entry name" value="B-BOX DOMAIN CONTAINING"/>
    <property type="match status" value="1"/>
</dbReference>
<dbReference type="OMA" id="WEVACEG"/>
<dbReference type="GO" id="GO:0005737">
    <property type="term" value="C:cytoplasm"/>
    <property type="evidence" value="ECO:0007669"/>
    <property type="project" value="UniProtKB-ARBA"/>
</dbReference>
<evidence type="ECO:0000259" key="9">
    <source>
        <dbReference type="PROSITE" id="PS50188"/>
    </source>
</evidence>
<keyword evidence="7" id="KW-0812">Transmembrane</keyword>
<dbReference type="Ensembl" id="ENSPNAT00000008275.2">
    <property type="protein sequence ID" value="ENSPNAP00000003702.2"/>
    <property type="gene ID" value="ENSPNAG00000033772.1"/>
</dbReference>
<dbReference type="SMART" id="SM00449">
    <property type="entry name" value="SPRY"/>
    <property type="match status" value="1"/>
</dbReference>
<dbReference type="InterPro" id="IPR006574">
    <property type="entry name" value="PRY"/>
</dbReference>
<dbReference type="Pfam" id="PF13765">
    <property type="entry name" value="PRY"/>
    <property type="match status" value="1"/>
</dbReference>
<feature type="domain" description="B30.2/SPRY" evidence="9">
    <location>
        <begin position="108"/>
        <end position="302"/>
    </location>
</feature>
<dbReference type="SMART" id="SM00184">
    <property type="entry name" value="RING"/>
    <property type="match status" value="1"/>
</dbReference>
<keyword evidence="7" id="KW-0472">Membrane</keyword>
<dbReference type="InterPro" id="IPR051051">
    <property type="entry name" value="E3_ubiq-ligase_TRIM/RNF"/>
</dbReference>
<evidence type="ECO:0000313" key="11">
    <source>
        <dbReference type="Proteomes" id="UP001501920"/>
    </source>
</evidence>
<dbReference type="GeneTree" id="ENSGT01150000286899"/>
<dbReference type="CDD" id="cd16040">
    <property type="entry name" value="SPRY_PRY_SNTX"/>
    <property type="match status" value="1"/>
</dbReference>
<keyword evidence="5" id="KW-0391">Immunity</keyword>
<reference evidence="10 11" key="1">
    <citation type="submission" date="2020-10" db="EMBL/GenBank/DDBJ databases">
        <title>Pygocentrus nattereri (red-bellied piranha) genome, fPygNat1, primary haplotype.</title>
        <authorList>
            <person name="Myers G."/>
            <person name="Meyer A."/>
            <person name="Karagic N."/>
            <person name="Pippel M."/>
            <person name="Winkler S."/>
            <person name="Tracey A."/>
            <person name="Wood J."/>
            <person name="Formenti G."/>
            <person name="Howe K."/>
            <person name="Fedrigo O."/>
            <person name="Jarvis E.D."/>
        </authorList>
    </citation>
    <scope>NUCLEOTIDE SEQUENCE [LARGE SCALE GENOMIC DNA]</scope>
</reference>
<dbReference type="GO" id="GO:0045087">
    <property type="term" value="P:innate immune response"/>
    <property type="evidence" value="ECO:0007669"/>
    <property type="project" value="UniProtKB-KW"/>
</dbReference>
<evidence type="ECO:0000256" key="3">
    <source>
        <dbReference type="ARBA" id="ARBA00022771"/>
    </source>
</evidence>
<evidence type="ECO:0008006" key="12">
    <source>
        <dbReference type="Google" id="ProtNLM"/>
    </source>
</evidence>
<evidence type="ECO:0000256" key="7">
    <source>
        <dbReference type="SAM" id="Phobius"/>
    </source>
</evidence>
<dbReference type="InterPro" id="IPR013083">
    <property type="entry name" value="Znf_RING/FYVE/PHD"/>
</dbReference>
<keyword evidence="7" id="KW-1133">Transmembrane helix</keyword>
<dbReference type="Gene3D" id="3.30.40.10">
    <property type="entry name" value="Zinc/RING finger domain, C3HC4 (zinc finger)"/>
    <property type="match status" value="1"/>
</dbReference>
<dbReference type="InterPro" id="IPR003877">
    <property type="entry name" value="SPRY_dom"/>
</dbReference>
<evidence type="ECO:0000259" key="8">
    <source>
        <dbReference type="PROSITE" id="PS50089"/>
    </source>
</evidence>
<dbReference type="Pfam" id="PF00622">
    <property type="entry name" value="SPRY"/>
    <property type="match status" value="1"/>
</dbReference>
<reference evidence="10" key="3">
    <citation type="submission" date="2025-09" db="UniProtKB">
        <authorList>
            <consortium name="Ensembl"/>
        </authorList>
    </citation>
    <scope>IDENTIFICATION</scope>
</reference>
<evidence type="ECO:0000256" key="1">
    <source>
        <dbReference type="ARBA" id="ARBA00022588"/>
    </source>
</evidence>
<dbReference type="Gene3D" id="2.60.120.920">
    <property type="match status" value="1"/>
</dbReference>
<keyword evidence="1" id="KW-0399">Innate immunity</keyword>
<dbReference type="InterPro" id="IPR003879">
    <property type="entry name" value="Butyrophylin_SPRY"/>
</dbReference>
<dbReference type="InterPro" id="IPR043136">
    <property type="entry name" value="B30.2/SPRY_sf"/>
</dbReference>
<keyword evidence="4" id="KW-0862">Zinc</keyword>
<dbReference type="GO" id="GO:0008270">
    <property type="term" value="F:zinc ion binding"/>
    <property type="evidence" value="ECO:0007669"/>
    <property type="project" value="UniProtKB-KW"/>
</dbReference>
<accession>A0A3B4BVM7</accession>
<dbReference type="SUPFAM" id="SSF57850">
    <property type="entry name" value="RING/U-box"/>
    <property type="match status" value="1"/>
</dbReference>
<dbReference type="PROSITE" id="PS00518">
    <property type="entry name" value="ZF_RING_1"/>
    <property type="match status" value="1"/>
</dbReference>
<dbReference type="PRINTS" id="PR01407">
    <property type="entry name" value="BUTYPHLNCDUF"/>
</dbReference>
<reference evidence="10" key="2">
    <citation type="submission" date="2025-08" db="UniProtKB">
        <authorList>
            <consortium name="Ensembl"/>
        </authorList>
    </citation>
    <scope>IDENTIFICATION</scope>
</reference>
<keyword evidence="2" id="KW-0479">Metal-binding</keyword>
<dbReference type="InterPro" id="IPR001841">
    <property type="entry name" value="Znf_RING"/>
</dbReference>
<dbReference type="Pfam" id="PF15227">
    <property type="entry name" value="zf-C3HC4_4"/>
    <property type="match status" value="1"/>
</dbReference>
<dbReference type="SUPFAM" id="SSF49899">
    <property type="entry name" value="Concanavalin A-like lectins/glucanases"/>
    <property type="match status" value="1"/>
</dbReference>
<evidence type="ECO:0000256" key="4">
    <source>
        <dbReference type="ARBA" id="ARBA00022833"/>
    </source>
</evidence>
<feature type="domain" description="RING-type" evidence="8">
    <location>
        <begin position="48"/>
        <end position="91"/>
    </location>
</feature>
<dbReference type="InterPro" id="IPR017907">
    <property type="entry name" value="Znf_RING_CS"/>
</dbReference>
<organism evidence="10 11">
    <name type="scientific">Pygocentrus nattereri</name>
    <name type="common">Red-bellied piranha</name>
    <dbReference type="NCBI Taxonomy" id="42514"/>
    <lineage>
        <taxon>Eukaryota</taxon>
        <taxon>Metazoa</taxon>
        <taxon>Chordata</taxon>
        <taxon>Craniata</taxon>
        <taxon>Vertebrata</taxon>
        <taxon>Euteleostomi</taxon>
        <taxon>Actinopterygii</taxon>
        <taxon>Neopterygii</taxon>
        <taxon>Teleostei</taxon>
        <taxon>Ostariophysi</taxon>
        <taxon>Characiformes</taxon>
        <taxon>Characoidei</taxon>
        <taxon>Pygocentrus</taxon>
    </lineage>
</organism>
<dbReference type="AlphaFoldDB" id="A0A3B4BVM7"/>
<evidence type="ECO:0000256" key="5">
    <source>
        <dbReference type="ARBA" id="ARBA00022859"/>
    </source>
</evidence>
<sequence length="302" mass="33657">LKKLETETSLLSTAELLLYGSLTALVFLSWCLCICSKMAGVSADQFSCPVCLDVLNNPVTTPCGHSFCLVCINGCWDQEDLKGEYSCPQCRRSFTPRPVLSKNVMLAEMMENLKKTELHHNNRHAVNLTLDPNTVNSDLSLSGRNRQVECVSVNQSYPDHPDRFDHYPQVLSAESLTGRCYWEAQRSGKAAVSVSYRGIRRKGGSTDCVFGHSNQSWTLFCSDNSYSVWHNKQRTDLSDPPSKSNRAGVYLDWGSGTLSFYTISPDTHTLTHLHTLTTTFTEPLYAGIGLYDKSSVSLCEIE</sequence>
<keyword evidence="3 6" id="KW-0863">Zinc-finger</keyword>
<evidence type="ECO:0000256" key="6">
    <source>
        <dbReference type="PROSITE-ProRule" id="PRU00175"/>
    </source>
</evidence>
<evidence type="ECO:0000313" key="10">
    <source>
        <dbReference type="Ensembl" id="ENSPNAP00000003702.2"/>
    </source>
</evidence>
<dbReference type="PROSITE" id="PS50188">
    <property type="entry name" value="B302_SPRY"/>
    <property type="match status" value="1"/>
</dbReference>
<dbReference type="PROSITE" id="PS50089">
    <property type="entry name" value="ZF_RING_2"/>
    <property type="match status" value="1"/>
</dbReference>
<dbReference type="InterPro" id="IPR001870">
    <property type="entry name" value="B30.2/SPRY"/>
</dbReference>
<dbReference type="InterPro" id="IPR013320">
    <property type="entry name" value="ConA-like_dom_sf"/>
</dbReference>
<protein>
    <recommendedName>
        <fullName evidence="12">RING-type domain-containing protein</fullName>
    </recommendedName>
</protein>
<dbReference type="SMART" id="SM00589">
    <property type="entry name" value="PRY"/>
    <property type="match status" value="1"/>
</dbReference>
<dbReference type="PANTHER" id="PTHR25465:SF5">
    <property type="entry name" value="E3 UBIQUITIN_ISG15 LIGASE TRIM25-RELATED"/>
    <property type="match status" value="1"/>
</dbReference>
<evidence type="ECO:0000256" key="2">
    <source>
        <dbReference type="ARBA" id="ARBA00022723"/>
    </source>
</evidence>
<dbReference type="Proteomes" id="UP001501920">
    <property type="component" value="Chromosome 6"/>
</dbReference>
<name>A0A3B4BVM7_PYGNA</name>
<keyword evidence="11" id="KW-1185">Reference proteome</keyword>
<feature type="transmembrane region" description="Helical" evidence="7">
    <location>
        <begin position="16"/>
        <end position="35"/>
    </location>
</feature>
<proteinExistence type="predicted"/>